<dbReference type="EMBL" id="JAPMIV010000062">
    <property type="protein sequence ID" value="MDV6376440.1"/>
    <property type="molecule type" value="Genomic_DNA"/>
</dbReference>
<accession>A0ABU4DVH7</accession>
<sequence>MSPRIGYALAPGETNQLWRVRLHAQEREVWEGLSALERGALVRQALHLPPIEPLPIPGRQKKKKA</sequence>
<comment type="caution">
    <text evidence="1">The sequence shown here is derived from an EMBL/GenBank/DDBJ whole genome shotgun (WGS) entry which is preliminary data.</text>
</comment>
<reference evidence="1 2" key="1">
    <citation type="submission" date="2022-11" db="EMBL/GenBank/DDBJ databases">
        <title>Deinococcus ZS9-10, Low Temperature and Draught-tolerating, UV-resistant Bacteria from Continental Antarctica.</title>
        <authorList>
            <person name="Cheng L."/>
        </authorList>
    </citation>
    <scope>NUCLEOTIDE SEQUENCE [LARGE SCALE GENOMIC DNA]</scope>
    <source>
        <strain evidence="1 2">ZS9-10</strain>
    </source>
</reference>
<proteinExistence type="predicted"/>
<organism evidence="1 2">
    <name type="scientific">Deinococcus arenicola</name>
    <dbReference type="NCBI Taxonomy" id="2994950"/>
    <lineage>
        <taxon>Bacteria</taxon>
        <taxon>Thermotogati</taxon>
        <taxon>Deinococcota</taxon>
        <taxon>Deinococci</taxon>
        <taxon>Deinococcales</taxon>
        <taxon>Deinococcaceae</taxon>
        <taxon>Deinococcus</taxon>
    </lineage>
</organism>
<protein>
    <submittedName>
        <fullName evidence="1">Uncharacterized protein</fullName>
    </submittedName>
</protein>
<dbReference type="RefSeq" id="WP_317641796.1">
    <property type="nucleotide sequence ID" value="NZ_JAPMIV010000062.1"/>
</dbReference>
<evidence type="ECO:0000313" key="2">
    <source>
        <dbReference type="Proteomes" id="UP001276150"/>
    </source>
</evidence>
<dbReference type="Proteomes" id="UP001276150">
    <property type="component" value="Unassembled WGS sequence"/>
</dbReference>
<evidence type="ECO:0000313" key="1">
    <source>
        <dbReference type="EMBL" id="MDV6376440.1"/>
    </source>
</evidence>
<keyword evidence="2" id="KW-1185">Reference proteome</keyword>
<name>A0ABU4DVH7_9DEIO</name>
<gene>
    <name evidence="1" type="ORF">ORD21_17740</name>
</gene>